<keyword evidence="3" id="KW-1185">Reference proteome</keyword>
<reference evidence="2 3" key="1">
    <citation type="submission" date="2019-07" db="EMBL/GenBank/DDBJ databases">
        <title>De Novo Assembly of kiwifruit Actinidia rufa.</title>
        <authorList>
            <person name="Sugita-Konishi S."/>
            <person name="Sato K."/>
            <person name="Mori E."/>
            <person name="Abe Y."/>
            <person name="Kisaki G."/>
            <person name="Hamano K."/>
            <person name="Suezawa K."/>
            <person name="Otani M."/>
            <person name="Fukuda T."/>
            <person name="Manabe T."/>
            <person name="Gomi K."/>
            <person name="Tabuchi M."/>
            <person name="Akimitsu K."/>
            <person name="Kataoka I."/>
        </authorList>
    </citation>
    <scope>NUCLEOTIDE SEQUENCE [LARGE SCALE GENOMIC DNA]</scope>
    <source>
        <strain evidence="3">cv. Fuchu</strain>
    </source>
</reference>
<comment type="caution">
    <text evidence="2">The sequence shown here is derived from an EMBL/GenBank/DDBJ whole genome shotgun (WGS) entry which is preliminary data.</text>
</comment>
<sequence>MSKKIVLKKLSQIAKGEEPKSATQAAKGVVIGEKCQRDKKPDISPTKKGNKCRMATKVTLTIEVPREGTSANPEVVLGLNVSMMENPTLVMVLGSSLSGHGREMKEEAMTQQARAISHANEEMRRMKKDRDTTVERLEKEVAELKEKEGISKKSAIKEYKSSNDFQEVMEQIASKYFGEGFDLCKKQIGRASILTCHRTSNLSRYLMYIHD</sequence>
<dbReference type="EMBL" id="BJWL01000023">
    <property type="protein sequence ID" value="GFZ12711.1"/>
    <property type="molecule type" value="Genomic_DNA"/>
</dbReference>
<feature type="coiled-coil region" evidence="1">
    <location>
        <begin position="109"/>
        <end position="154"/>
    </location>
</feature>
<dbReference type="AlphaFoldDB" id="A0A7J0GPJ7"/>
<name>A0A7J0GPJ7_9ERIC</name>
<evidence type="ECO:0000256" key="1">
    <source>
        <dbReference type="SAM" id="Coils"/>
    </source>
</evidence>
<evidence type="ECO:0000313" key="2">
    <source>
        <dbReference type="EMBL" id="GFZ12711.1"/>
    </source>
</evidence>
<evidence type="ECO:0000313" key="3">
    <source>
        <dbReference type="Proteomes" id="UP000585474"/>
    </source>
</evidence>
<proteinExistence type="predicted"/>
<organism evidence="2 3">
    <name type="scientific">Actinidia rufa</name>
    <dbReference type="NCBI Taxonomy" id="165716"/>
    <lineage>
        <taxon>Eukaryota</taxon>
        <taxon>Viridiplantae</taxon>
        <taxon>Streptophyta</taxon>
        <taxon>Embryophyta</taxon>
        <taxon>Tracheophyta</taxon>
        <taxon>Spermatophyta</taxon>
        <taxon>Magnoliopsida</taxon>
        <taxon>eudicotyledons</taxon>
        <taxon>Gunneridae</taxon>
        <taxon>Pentapetalae</taxon>
        <taxon>asterids</taxon>
        <taxon>Ericales</taxon>
        <taxon>Actinidiaceae</taxon>
        <taxon>Actinidia</taxon>
    </lineage>
</organism>
<protein>
    <submittedName>
        <fullName evidence="2">Uncharacterized protein</fullName>
    </submittedName>
</protein>
<dbReference type="Proteomes" id="UP000585474">
    <property type="component" value="Unassembled WGS sequence"/>
</dbReference>
<accession>A0A7J0GPJ7</accession>
<gene>
    <name evidence="2" type="ORF">Acr_23g0010960</name>
</gene>
<keyword evidence="1" id="KW-0175">Coiled coil</keyword>